<dbReference type="Pfam" id="PF05016">
    <property type="entry name" value="ParE_toxin"/>
    <property type="match status" value="1"/>
</dbReference>
<evidence type="ECO:0000256" key="1">
    <source>
        <dbReference type="ARBA" id="ARBA00022649"/>
    </source>
</evidence>
<organism evidence="2 3">
    <name type="scientific">Agrobacterium tumefaciens</name>
    <dbReference type="NCBI Taxonomy" id="358"/>
    <lineage>
        <taxon>Bacteria</taxon>
        <taxon>Pseudomonadati</taxon>
        <taxon>Pseudomonadota</taxon>
        <taxon>Alphaproteobacteria</taxon>
        <taxon>Hyphomicrobiales</taxon>
        <taxon>Rhizobiaceae</taxon>
        <taxon>Rhizobium/Agrobacterium group</taxon>
        <taxon>Agrobacterium</taxon>
        <taxon>Agrobacterium tumefaciens complex</taxon>
    </lineage>
</organism>
<accession>A0A546XH15</accession>
<proteinExistence type="predicted"/>
<dbReference type="Gene3D" id="3.30.2310.20">
    <property type="entry name" value="RelE-like"/>
    <property type="match status" value="1"/>
</dbReference>
<dbReference type="RefSeq" id="WP_142860014.1">
    <property type="nucleotide sequence ID" value="NZ_SGOE01000012.1"/>
</dbReference>
<dbReference type="Proteomes" id="UP000317023">
    <property type="component" value="Unassembled WGS sequence"/>
</dbReference>
<sequence>MRRLNVTYRQEALADLKHIHTDIAILSQNRDVATRYVERIMARCRKIGDAPRGGRSREDLYPGLRTVPFKRSAIIAYVVRDAVEITNVFHSRGDYEALYLGGTPHSEADDQ</sequence>
<dbReference type="InterPro" id="IPR035093">
    <property type="entry name" value="RelE/ParE_toxin_dom_sf"/>
</dbReference>
<dbReference type="EMBL" id="SGOE01000012">
    <property type="protein sequence ID" value="TRB00046.1"/>
    <property type="molecule type" value="Genomic_DNA"/>
</dbReference>
<name>A0A546XH15_AGRTU</name>
<gene>
    <name evidence="2" type="ORF">EXN61_25530</name>
</gene>
<evidence type="ECO:0000313" key="3">
    <source>
        <dbReference type="Proteomes" id="UP000317023"/>
    </source>
</evidence>
<dbReference type="InterPro" id="IPR007712">
    <property type="entry name" value="RelE/ParE_toxin"/>
</dbReference>
<keyword evidence="1" id="KW-1277">Toxin-antitoxin system</keyword>
<protein>
    <submittedName>
        <fullName evidence="2">Type II toxin-antitoxin system RelE/ParE family toxin</fullName>
    </submittedName>
</protein>
<reference evidence="2 3" key="1">
    <citation type="journal article" date="2019" name="Appl. Microbiol. Biotechnol.">
        <title>Differential efficiency of wild type rhizogenic strains for rol gene transformation of plants.</title>
        <authorList>
            <person name="Desmet S."/>
            <person name="De Keyser E."/>
            <person name="Van Vaerenbergh J."/>
            <person name="Baeyen S."/>
            <person name="Van Huylenbroeck J."/>
            <person name="Geelen D."/>
            <person name="Dhooghe E."/>
        </authorList>
    </citation>
    <scope>NUCLEOTIDE SEQUENCE [LARGE SCALE GENOMIC DNA]</scope>
    <source>
        <strain evidence="2 3">MAFF210266</strain>
    </source>
</reference>
<dbReference type="AlphaFoldDB" id="A0A546XH15"/>
<evidence type="ECO:0000313" key="2">
    <source>
        <dbReference type="EMBL" id="TRB00046.1"/>
    </source>
</evidence>
<comment type="caution">
    <text evidence="2">The sequence shown here is derived from an EMBL/GenBank/DDBJ whole genome shotgun (WGS) entry which is preliminary data.</text>
</comment>